<dbReference type="AlphaFoldDB" id="W5K4C1"/>
<name>W5K4C1_ASTMX</name>
<sequence>FYSNDNHVDIDPMYEGKIQIDSNVNTRVSTLTLKQATLRENRRIKCRVNIPGDTVGQTTATTSLVVLAPSDPVCKIKGTAEYWQNISLTCVSEEGSPLPTYKWQSYDVRNTPRSFPPKTTEDGVLSLFNISADTSGYFICTATNEIRSASCNLTLSV</sequence>
<organism evidence="2 3">
    <name type="scientific">Astyanax mexicanus</name>
    <name type="common">Blind cave fish</name>
    <name type="synonym">Astyanax fasciatus mexicanus</name>
    <dbReference type="NCBI Taxonomy" id="7994"/>
    <lineage>
        <taxon>Eukaryota</taxon>
        <taxon>Metazoa</taxon>
        <taxon>Chordata</taxon>
        <taxon>Craniata</taxon>
        <taxon>Vertebrata</taxon>
        <taxon>Euteleostomi</taxon>
        <taxon>Actinopterygii</taxon>
        <taxon>Neopterygii</taxon>
        <taxon>Teleostei</taxon>
        <taxon>Ostariophysi</taxon>
        <taxon>Characiformes</taxon>
        <taxon>Characoidei</taxon>
        <taxon>Acestrorhamphidae</taxon>
        <taxon>Acestrorhamphinae</taxon>
        <taxon>Astyanax</taxon>
    </lineage>
</organism>
<dbReference type="InterPro" id="IPR007110">
    <property type="entry name" value="Ig-like_dom"/>
</dbReference>
<dbReference type="Ensembl" id="ENSAMXT00000002432.2">
    <property type="protein sequence ID" value="ENSAMXP00000002432.2"/>
    <property type="gene ID" value="ENSAMXG00000002379.2"/>
</dbReference>
<dbReference type="PROSITE" id="PS50835">
    <property type="entry name" value="IG_LIKE"/>
    <property type="match status" value="1"/>
</dbReference>
<accession>W5K4C1</accession>
<dbReference type="InterPro" id="IPR042474">
    <property type="entry name" value="A33"/>
</dbReference>
<dbReference type="GO" id="GO:0005886">
    <property type="term" value="C:plasma membrane"/>
    <property type="evidence" value="ECO:0007669"/>
    <property type="project" value="InterPro"/>
</dbReference>
<dbReference type="Proteomes" id="UP000018467">
    <property type="component" value="Unassembled WGS sequence"/>
</dbReference>
<dbReference type="STRING" id="7994.ENSAMXP00000002432"/>
<dbReference type="PANTHER" id="PTHR44969">
    <property type="entry name" value="CELL SURFACE A33 ANTIGEN"/>
    <property type="match status" value="1"/>
</dbReference>
<reference evidence="2" key="4">
    <citation type="submission" date="2025-09" db="UniProtKB">
        <authorList>
            <consortium name="Ensembl"/>
        </authorList>
    </citation>
    <scope>IDENTIFICATION</scope>
</reference>
<protein>
    <submittedName>
        <fullName evidence="2">Glycoprotein A33 (transmembrane), paralog b</fullName>
    </submittedName>
</protein>
<reference evidence="2" key="3">
    <citation type="submission" date="2025-08" db="UniProtKB">
        <authorList>
            <consortium name="Ensembl"/>
        </authorList>
    </citation>
    <scope>IDENTIFICATION</scope>
</reference>
<dbReference type="eggNOG" id="ENOG502QR0Y">
    <property type="taxonomic scope" value="Eukaryota"/>
</dbReference>
<dbReference type="InterPro" id="IPR036179">
    <property type="entry name" value="Ig-like_dom_sf"/>
</dbReference>
<dbReference type="InterPro" id="IPR013783">
    <property type="entry name" value="Ig-like_fold"/>
</dbReference>
<feature type="domain" description="Ig-like" evidence="1">
    <location>
        <begin position="69"/>
        <end position="156"/>
    </location>
</feature>
<evidence type="ECO:0000259" key="1">
    <source>
        <dbReference type="PROSITE" id="PS50835"/>
    </source>
</evidence>
<dbReference type="HOGENOM" id="CLU_040549_2_0_1"/>
<proteinExistence type="predicted"/>
<evidence type="ECO:0000313" key="3">
    <source>
        <dbReference type="Proteomes" id="UP000018467"/>
    </source>
</evidence>
<dbReference type="Pfam" id="PF13927">
    <property type="entry name" value="Ig_3"/>
    <property type="match status" value="1"/>
</dbReference>
<dbReference type="PANTHER" id="PTHR44969:SF1">
    <property type="entry name" value="CELL SURFACE A33 ANTIGEN"/>
    <property type="match status" value="1"/>
</dbReference>
<dbReference type="Bgee" id="ENSAMXG00000002379">
    <property type="expression patterns" value="Expressed in intestine and 3 other cell types or tissues"/>
</dbReference>
<dbReference type="Gene3D" id="2.60.40.10">
    <property type="entry name" value="Immunoglobulins"/>
    <property type="match status" value="2"/>
</dbReference>
<evidence type="ECO:0000313" key="2">
    <source>
        <dbReference type="Ensembl" id="ENSAMXP00000002432.2"/>
    </source>
</evidence>
<reference evidence="3" key="1">
    <citation type="submission" date="2013-03" db="EMBL/GenBank/DDBJ databases">
        <authorList>
            <person name="Jeffery W."/>
            <person name="Warren W."/>
            <person name="Wilson R.K."/>
        </authorList>
    </citation>
    <scope>NUCLEOTIDE SEQUENCE</scope>
    <source>
        <strain evidence="3">female</strain>
    </source>
</reference>
<keyword evidence="3" id="KW-1185">Reference proteome</keyword>
<dbReference type="GeneTree" id="ENSGT00940000160248"/>
<dbReference type="SUPFAM" id="SSF48726">
    <property type="entry name" value="Immunoglobulin"/>
    <property type="match status" value="2"/>
</dbReference>
<dbReference type="InParanoid" id="W5K4C1"/>
<reference evidence="3" key="2">
    <citation type="journal article" date="2014" name="Nat. Commun.">
        <title>The cavefish genome reveals candidate genes for eye loss.</title>
        <authorList>
            <person name="McGaugh S.E."/>
            <person name="Gross J.B."/>
            <person name="Aken B."/>
            <person name="Blin M."/>
            <person name="Borowsky R."/>
            <person name="Chalopin D."/>
            <person name="Hinaux H."/>
            <person name="Jeffery W.R."/>
            <person name="Keene A."/>
            <person name="Ma L."/>
            <person name="Minx P."/>
            <person name="Murphy D."/>
            <person name="O'Quin K.E."/>
            <person name="Retaux S."/>
            <person name="Rohner N."/>
            <person name="Searle S.M."/>
            <person name="Stahl B.A."/>
            <person name="Tabin C."/>
            <person name="Volff J.N."/>
            <person name="Yoshizawa M."/>
            <person name="Warren W.C."/>
        </authorList>
    </citation>
    <scope>NUCLEOTIDE SEQUENCE [LARGE SCALE GENOMIC DNA]</scope>
    <source>
        <strain evidence="3">female</strain>
    </source>
</reference>